<keyword evidence="4" id="KW-0572">Peptidoglycan-anchor</keyword>
<proteinExistence type="predicted"/>
<evidence type="ECO:0000256" key="2">
    <source>
        <dbReference type="ARBA" id="ARBA00022525"/>
    </source>
</evidence>
<keyword evidence="6" id="KW-0812">Transmembrane</keyword>
<feature type="chain" id="PRO_5042290740" evidence="7">
    <location>
        <begin position="27"/>
        <end position="503"/>
    </location>
</feature>
<dbReference type="NCBIfam" id="TIGR01167">
    <property type="entry name" value="LPXTG_anchor"/>
    <property type="match status" value="1"/>
</dbReference>
<dbReference type="NCBIfam" id="TIGR04226">
    <property type="entry name" value="RrgB_K2N_iso_D2"/>
    <property type="match status" value="1"/>
</dbReference>
<dbReference type="InterPro" id="IPR026466">
    <property type="entry name" value="Fim_isopep_form_D2_dom"/>
</dbReference>
<evidence type="ECO:0000259" key="8">
    <source>
        <dbReference type="Pfam" id="PF00746"/>
    </source>
</evidence>
<gene>
    <name evidence="10" type="ORF">LKD48_01540</name>
</gene>
<dbReference type="EMBL" id="JAJEQN010000003">
    <property type="protein sequence ID" value="MCC2220331.1"/>
    <property type="molecule type" value="Genomic_DNA"/>
</dbReference>
<dbReference type="InterPro" id="IPR013783">
    <property type="entry name" value="Ig-like_fold"/>
</dbReference>
<organism evidence="10 11">
    <name type="scientific">Anthropogastromicrobium aceti</name>
    <dbReference type="NCBI Taxonomy" id="2981768"/>
    <lineage>
        <taxon>Bacteria</taxon>
        <taxon>Bacillati</taxon>
        <taxon>Bacillota</taxon>
        <taxon>Clostridia</taxon>
        <taxon>Lachnospirales</taxon>
        <taxon>Lachnospiraceae</taxon>
        <taxon>Anthropogastromicrobium</taxon>
    </lineage>
</organism>
<evidence type="ECO:0000256" key="5">
    <source>
        <dbReference type="SAM" id="MobiDB-lite"/>
    </source>
</evidence>
<keyword evidence="3 7" id="KW-0732">Signal</keyword>
<keyword evidence="6" id="KW-1133">Transmembrane helix</keyword>
<evidence type="ECO:0000256" key="6">
    <source>
        <dbReference type="SAM" id="Phobius"/>
    </source>
</evidence>
<keyword evidence="11" id="KW-1185">Reference proteome</keyword>
<evidence type="ECO:0000313" key="10">
    <source>
        <dbReference type="EMBL" id="MCC2220331.1"/>
    </source>
</evidence>
<evidence type="ECO:0000259" key="9">
    <source>
        <dbReference type="Pfam" id="PF17802"/>
    </source>
</evidence>
<dbReference type="AlphaFoldDB" id="A0AAE3JAT2"/>
<accession>A0AAE3JAT2</accession>
<comment type="caution">
    <text evidence="10">The sequence shown here is derived from an EMBL/GenBank/DDBJ whole genome shotgun (WGS) entry which is preliminary data.</text>
</comment>
<feature type="signal peptide" evidence="7">
    <location>
        <begin position="1"/>
        <end position="26"/>
    </location>
</feature>
<dbReference type="Proteomes" id="UP001198200">
    <property type="component" value="Unassembled WGS sequence"/>
</dbReference>
<dbReference type="Gene3D" id="2.60.40.10">
    <property type="entry name" value="Immunoglobulins"/>
    <property type="match status" value="1"/>
</dbReference>
<keyword evidence="1" id="KW-0134">Cell wall</keyword>
<feature type="compositionally biased region" description="Polar residues" evidence="5">
    <location>
        <begin position="312"/>
        <end position="322"/>
    </location>
</feature>
<evidence type="ECO:0000256" key="1">
    <source>
        <dbReference type="ARBA" id="ARBA00022512"/>
    </source>
</evidence>
<dbReference type="InterPro" id="IPR041033">
    <property type="entry name" value="SpaA_PFL_dom_1"/>
</dbReference>
<evidence type="ECO:0000256" key="4">
    <source>
        <dbReference type="ARBA" id="ARBA00023088"/>
    </source>
</evidence>
<protein>
    <submittedName>
        <fullName evidence="10">Isopeptide-forming domain-containing fimbrial protein</fullName>
    </submittedName>
</protein>
<dbReference type="Pfam" id="PF00746">
    <property type="entry name" value="Gram_pos_anchor"/>
    <property type="match status" value="1"/>
</dbReference>
<dbReference type="Gene3D" id="2.60.40.740">
    <property type="match status" value="1"/>
</dbReference>
<feature type="domain" description="SpaA-like prealbumin fold" evidence="9">
    <location>
        <begin position="342"/>
        <end position="427"/>
    </location>
</feature>
<keyword evidence="2" id="KW-0964">Secreted</keyword>
<name>A0AAE3JAT2_9FIRM</name>
<feature type="region of interest" description="Disordered" evidence="5">
    <location>
        <begin position="309"/>
        <end position="331"/>
    </location>
</feature>
<reference evidence="10 11" key="1">
    <citation type="submission" date="2021-10" db="EMBL/GenBank/DDBJ databases">
        <title>Anaerobic single-cell dispensing facilitates the cultivation of human gut bacteria.</title>
        <authorList>
            <person name="Afrizal A."/>
        </authorList>
    </citation>
    <scope>NUCLEOTIDE SEQUENCE [LARGE SCALE GENOMIC DNA]</scope>
    <source>
        <strain evidence="10 11">CLA-AA-H224</strain>
    </source>
</reference>
<feature type="domain" description="Gram-positive cocci surface proteins LPxTG" evidence="8">
    <location>
        <begin position="461"/>
        <end position="499"/>
    </location>
</feature>
<evidence type="ECO:0000256" key="7">
    <source>
        <dbReference type="SAM" id="SignalP"/>
    </source>
</evidence>
<keyword evidence="6" id="KW-0472">Membrane</keyword>
<sequence>MKKMKKVMALLLSLVMVLAMSVVAFAGEAGSSAAATSGTYTITAPAGSHKYEIYQIFTGDLAGTVLSNLKWGVNGSGTLGEAVSQDVINKLTAVNTKSDTEKLEVIKKYAKLSNPVDTITKGATYTADAGYYLIKDQDDSLAGEEGESYTLYIVEVVGNVTISPKSAVPSFEKKIKDTNDTTGVTSDWQDSADYDIGDRIPFQLKGTVADNYDKYDKYYFAFHDVEEEGLAFDESTVVVKVDGNVITSGYSVVDGSETGKNVEKCTFEVKFTDLKQISGVHAGSVITVEYESVLTKDAVLGEHGNVNKAKLQFSNNPNDSQGGENGPTGETPWDNVIVFTYKVEINKVNENSQPLSGAEFTLSKKLVDGTTKDITVVKNTAGTSFTFSGLDDGEYILTETKTPSRYNTISPITFIVTADHDITWEKQNRDAVLTKMSGNKVNGEIDLTANKAEGSLSADVVNKSGSTLPTTGGMGTTIFYVVGSILVLGAAILLITKKRMSAR</sequence>
<dbReference type="Pfam" id="PF17802">
    <property type="entry name" value="SpaA"/>
    <property type="match status" value="1"/>
</dbReference>
<dbReference type="RefSeq" id="WP_308730969.1">
    <property type="nucleotide sequence ID" value="NZ_JAJEQN010000003.1"/>
</dbReference>
<feature type="transmembrane region" description="Helical" evidence="6">
    <location>
        <begin position="477"/>
        <end position="496"/>
    </location>
</feature>
<evidence type="ECO:0000313" key="11">
    <source>
        <dbReference type="Proteomes" id="UP001198200"/>
    </source>
</evidence>
<dbReference type="InterPro" id="IPR019931">
    <property type="entry name" value="LPXTG_anchor"/>
</dbReference>
<evidence type="ECO:0000256" key="3">
    <source>
        <dbReference type="ARBA" id="ARBA00022729"/>
    </source>
</evidence>